<dbReference type="OrthoDB" id="433955at2759"/>
<dbReference type="HOGENOM" id="CLU_030437_1_0_1"/>
<dbReference type="InterPro" id="IPR029063">
    <property type="entry name" value="SAM-dependent_MTases_sf"/>
</dbReference>
<evidence type="ECO:0000313" key="2">
    <source>
        <dbReference type="Proteomes" id="UP000054485"/>
    </source>
</evidence>
<dbReference type="STRING" id="930992.A0A0D0BVI3"/>
<reference evidence="2" key="2">
    <citation type="submission" date="2015-01" db="EMBL/GenBank/DDBJ databases">
        <title>Evolutionary Origins and Diversification of the Mycorrhizal Mutualists.</title>
        <authorList>
            <consortium name="DOE Joint Genome Institute"/>
            <consortium name="Mycorrhizal Genomics Consortium"/>
            <person name="Kohler A."/>
            <person name="Kuo A."/>
            <person name="Nagy L.G."/>
            <person name="Floudas D."/>
            <person name="Copeland A."/>
            <person name="Barry K.W."/>
            <person name="Cichocki N."/>
            <person name="Veneault-Fourrey C."/>
            <person name="LaButti K."/>
            <person name="Lindquist E.A."/>
            <person name="Lipzen A."/>
            <person name="Lundell T."/>
            <person name="Morin E."/>
            <person name="Murat C."/>
            <person name="Riley R."/>
            <person name="Ohm R."/>
            <person name="Sun H."/>
            <person name="Tunlid A."/>
            <person name="Henrissat B."/>
            <person name="Grigoriev I.V."/>
            <person name="Hibbett D.S."/>
            <person name="Martin F."/>
        </authorList>
    </citation>
    <scope>NUCLEOTIDE SEQUENCE [LARGE SCALE GENOMIC DNA]</scope>
    <source>
        <strain evidence="2">UH-Slu-Lm8-n1</strain>
    </source>
</reference>
<keyword evidence="2" id="KW-1185">Reference proteome</keyword>
<reference evidence="1 2" key="1">
    <citation type="submission" date="2014-04" db="EMBL/GenBank/DDBJ databases">
        <authorList>
            <consortium name="DOE Joint Genome Institute"/>
            <person name="Kuo A."/>
            <person name="Ruytinx J."/>
            <person name="Rineau F."/>
            <person name="Colpaert J."/>
            <person name="Kohler A."/>
            <person name="Nagy L.G."/>
            <person name="Floudas D."/>
            <person name="Copeland A."/>
            <person name="Barry K.W."/>
            <person name="Cichocki N."/>
            <person name="Veneault-Fourrey C."/>
            <person name="LaButti K."/>
            <person name="Lindquist E.A."/>
            <person name="Lipzen A."/>
            <person name="Lundell T."/>
            <person name="Morin E."/>
            <person name="Murat C."/>
            <person name="Sun H."/>
            <person name="Tunlid A."/>
            <person name="Henrissat B."/>
            <person name="Grigoriev I.V."/>
            <person name="Hibbett D.S."/>
            <person name="Martin F."/>
            <person name="Nordberg H.P."/>
            <person name="Cantor M.N."/>
            <person name="Hua S.X."/>
        </authorList>
    </citation>
    <scope>NUCLEOTIDE SEQUENCE [LARGE SCALE GENOMIC DNA]</scope>
    <source>
        <strain evidence="1 2">UH-Slu-Lm8-n1</strain>
    </source>
</reference>
<evidence type="ECO:0000313" key="1">
    <source>
        <dbReference type="EMBL" id="KIK49537.1"/>
    </source>
</evidence>
<gene>
    <name evidence="1" type="ORF">CY34DRAFT_796965</name>
</gene>
<dbReference type="InterPro" id="IPR019410">
    <property type="entry name" value="Methyltransf_16"/>
</dbReference>
<dbReference type="GO" id="GO:0008757">
    <property type="term" value="F:S-adenosylmethionine-dependent methyltransferase activity"/>
    <property type="evidence" value="ECO:0007669"/>
    <property type="project" value="UniProtKB-ARBA"/>
</dbReference>
<dbReference type="Gene3D" id="3.40.50.150">
    <property type="entry name" value="Vaccinia Virus protein VP39"/>
    <property type="match status" value="1"/>
</dbReference>
<dbReference type="PANTHER" id="PTHR14614">
    <property type="entry name" value="HEPATOCELLULAR CARCINOMA-ASSOCIATED ANTIGEN"/>
    <property type="match status" value="1"/>
</dbReference>
<accession>A0A0D0BVI3</accession>
<name>A0A0D0BVI3_9AGAM</name>
<sequence>MSVLCPPTSYLPPIAKIASFSVTQLLDALTYLQSLYYPEVRGSRRKRAQAPTFNGGENLCPRHEDDNQLQAIRSDAFERSYSIRWLTALIARLEVWQDLSYSVEVSLDDLGIPEPIFAHTEMIVQQAASLLAICAGVAAAGLITRNFIFSSIDGQRRVEAQLTDIPLDNDDYGSVGAQTWGGACVLAEMVMEDPERFGLDFPPDGPESRRLNILELGAGTGLVSIVVTKLLDTLPSFNHRQVSVVATDFHPSVLANLRSNVNANVPSTHNQTTSTHSITTHFLDWSSFSAAPPDYLAYPFDVVFGADIVYEAQHAAWIKNCLKGLVRRPSDSSISHAAFHLVIPLRPTHAFESSTVESVFLNACDGDPNGDVDLVILSKESITCDAHGDYTTRGQGLGEDVEYVYYKIGWSTNARL</sequence>
<dbReference type="InParanoid" id="A0A0D0BVI3"/>
<organism evidence="1 2">
    <name type="scientific">Suillus luteus UH-Slu-Lm8-n1</name>
    <dbReference type="NCBI Taxonomy" id="930992"/>
    <lineage>
        <taxon>Eukaryota</taxon>
        <taxon>Fungi</taxon>
        <taxon>Dikarya</taxon>
        <taxon>Basidiomycota</taxon>
        <taxon>Agaricomycotina</taxon>
        <taxon>Agaricomycetes</taxon>
        <taxon>Agaricomycetidae</taxon>
        <taxon>Boletales</taxon>
        <taxon>Suillineae</taxon>
        <taxon>Suillaceae</taxon>
        <taxon>Suillus</taxon>
    </lineage>
</organism>
<protein>
    <submittedName>
        <fullName evidence="1">Uncharacterized protein</fullName>
    </submittedName>
</protein>
<dbReference type="Proteomes" id="UP000054485">
    <property type="component" value="Unassembled WGS sequence"/>
</dbReference>
<dbReference type="SUPFAM" id="SSF53335">
    <property type="entry name" value="S-adenosyl-L-methionine-dependent methyltransferases"/>
    <property type="match status" value="1"/>
</dbReference>
<dbReference type="Pfam" id="PF10294">
    <property type="entry name" value="Methyltransf_16"/>
    <property type="match status" value="1"/>
</dbReference>
<proteinExistence type="predicted"/>
<dbReference type="AlphaFoldDB" id="A0A0D0BVI3"/>
<dbReference type="EMBL" id="KN835132">
    <property type="protein sequence ID" value="KIK49537.1"/>
    <property type="molecule type" value="Genomic_DNA"/>
</dbReference>